<keyword evidence="3" id="KW-1185">Reference proteome</keyword>
<dbReference type="SMART" id="SM00849">
    <property type="entry name" value="Lactamase_B"/>
    <property type="match status" value="1"/>
</dbReference>
<sequence length="298" mass="32886">MLALATNDENTMNLRTLLLSTLLASNIAIADETPLTLDVYNADSNSFHVNATLVYGRTDAILIDTGFTKADALRITAKVIDSGKQLKTIFISQADPDYYFGAEVLQQFFPEAEVITTPAVHQKIAAKLKGKLAFWTPKMGENPPKNPVVPKVFNGNSLKIEGHTIEIRGTEGEHNHRPYLWIPDNKAILGNVAVYANVHLWMADAQTQAEQNAWAKQLNEMKALNPDMVIPGHMKAGTQLDAANIDFSIQYLKEFAHAKQSSDSSKLLINKMTNSYPEAVLPMALSIGAKVHKGEMKW</sequence>
<dbReference type="PANTHER" id="PTHR42951:SF14">
    <property type="entry name" value="METALLO-BETA-LACTAMASE SUPERFAMILY PROTEIN"/>
    <property type="match status" value="1"/>
</dbReference>
<dbReference type="AlphaFoldDB" id="A0A9W4VTK9"/>
<dbReference type="Proteomes" id="UP001152447">
    <property type="component" value="Unassembled WGS sequence"/>
</dbReference>
<dbReference type="SUPFAM" id="SSF56281">
    <property type="entry name" value="Metallo-hydrolase/oxidoreductase"/>
    <property type="match status" value="1"/>
</dbReference>
<dbReference type="InterPro" id="IPR050855">
    <property type="entry name" value="NDM-1-like"/>
</dbReference>
<dbReference type="PANTHER" id="PTHR42951">
    <property type="entry name" value="METALLO-BETA-LACTAMASE DOMAIN-CONTAINING"/>
    <property type="match status" value="1"/>
</dbReference>
<name>A0A9W4VTK9_PSEHA</name>
<feature type="domain" description="Metallo-beta-lactamase" evidence="1">
    <location>
        <begin position="48"/>
        <end position="233"/>
    </location>
</feature>
<dbReference type="Pfam" id="PF00753">
    <property type="entry name" value="Lactamase_B"/>
    <property type="match status" value="1"/>
</dbReference>
<proteinExistence type="predicted"/>
<gene>
    <name evidence="2" type="ORF">PSEHALCIP103_02802</name>
</gene>
<dbReference type="CDD" id="cd07739">
    <property type="entry name" value="metallo-hydrolase-like_MBL-fold"/>
    <property type="match status" value="1"/>
</dbReference>
<comment type="caution">
    <text evidence="2">The sequence shown here is derived from an EMBL/GenBank/DDBJ whole genome shotgun (WGS) entry which is preliminary data.</text>
</comment>
<accession>A0A9W4VTK9</accession>
<evidence type="ECO:0000313" key="3">
    <source>
        <dbReference type="Proteomes" id="UP001152447"/>
    </source>
</evidence>
<dbReference type="EMBL" id="CAMAPB010000045">
    <property type="protein sequence ID" value="CAH9062886.1"/>
    <property type="molecule type" value="Genomic_DNA"/>
</dbReference>
<organism evidence="2 3">
    <name type="scientific">Pseudoalteromonas haloplanktis</name>
    <name type="common">Alteromonas haloplanktis</name>
    <dbReference type="NCBI Taxonomy" id="228"/>
    <lineage>
        <taxon>Bacteria</taxon>
        <taxon>Pseudomonadati</taxon>
        <taxon>Pseudomonadota</taxon>
        <taxon>Gammaproteobacteria</taxon>
        <taxon>Alteromonadales</taxon>
        <taxon>Pseudoalteromonadaceae</taxon>
        <taxon>Pseudoalteromonas</taxon>
    </lineage>
</organism>
<dbReference type="InterPro" id="IPR036866">
    <property type="entry name" value="RibonucZ/Hydroxyglut_hydro"/>
</dbReference>
<evidence type="ECO:0000313" key="2">
    <source>
        <dbReference type="EMBL" id="CAH9062886.1"/>
    </source>
</evidence>
<protein>
    <recommendedName>
        <fullName evidence="1">Metallo-beta-lactamase domain-containing protein</fullName>
    </recommendedName>
</protein>
<evidence type="ECO:0000259" key="1">
    <source>
        <dbReference type="SMART" id="SM00849"/>
    </source>
</evidence>
<reference evidence="2" key="1">
    <citation type="submission" date="2022-07" db="EMBL/GenBank/DDBJ databases">
        <authorList>
            <person name="Criscuolo A."/>
        </authorList>
    </citation>
    <scope>NUCLEOTIDE SEQUENCE</scope>
    <source>
        <strain evidence="2">CIP103197</strain>
    </source>
</reference>
<dbReference type="Gene3D" id="3.60.15.10">
    <property type="entry name" value="Ribonuclease Z/Hydroxyacylglutathione hydrolase-like"/>
    <property type="match status" value="1"/>
</dbReference>
<dbReference type="InterPro" id="IPR001279">
    <property type="entry name" value="Metallo-B-lactamas"/>
</dbReference>
<dbReference type="RefSeq" id="WP_262977077.1">
    <property type="nucleotide sequence ID" value="NZ_CAMAPB010000045.1"/>
</dbReference>